<organism evidence="2 3">
    <name type="scientific">Williamsia marianensis</name>
    <dbReference type="NCBI Taxonomy" id="85044"/>
    <lineage>
        <taxon>Bacteria</taxon>
        <taxon>Bacillati</taxon>
        <taxon>Actinomycetota</taxon>
        <taxon>Actinomycetes</taxon>
        <taxon>Mycobacteriales</taxon>
        <taxon>Nocardiaceae</taxon>
        <taxon>Williamsia</taxon>
    </lineage>
</organism>
<evidence type="ECO:0008006" key="4">
    <source>
        <dbReference type="Google" id="ProtNLM"/>
    </source>
</evidence>
<feature type="region of interest" description="Disordered" evidence="1">
    <location>
        <begin position="1"/>
        <end position="59"/>
    </location>
</feature>
<dbReference type="RefSeq" id="WP_317714732.1">
    <property type="nucleotide sequence ID" value="NZ_JAWLUM010000005.1"/>
</dbReference>
<name>A0ABU4EZT6_WILMA</name>
<feature type="compositionally biased region" description="Basic and acidic residues" evidence="1">
    <location>
        <begin position="48"/>
        <end position="59"/>
    </location>
</feature>
<dbReference type="SUPFAM" id="SSF52540">
    <property type="entry name" value="P-loop containing nucleoside triphosphate hydrolases"/>
    <property type="match status" value="1"/>
</dbReference>
<feature type="region of interest" description="Disordered" evidence="1">
    <location>
        <begin position="90"/>
        <end position="109"/>
    </location>
</feature>
<comment type="caution">
    <text evidence="2">The sequence shown here is derived from an EMBL/GenBank/DDBJ whole genome shotgun (WGS) entry which is preliminary data.</text>
</comment>
<evidence type="ECO:0000313" key="2">
    <source>
        <dbReference type="EMBL" id="MDV7136757.1"/>
    </source>
</evidence>
<reference evidence="2 3" key="1">
    <citation type="submission" date="2023-10" db="EMBL/GenBank/DDBJ databases">
        <title>Development of a sustainable strategy for remediation of hydrocarbon-contaminated territories based on the waste exchange concept.</title>
        <authorList>
            <person name="Krivoruchko A."/>
        </authorList>
    </citation>
    <scope>NUCLEOTIDE SEQUENCE [LARGE SCALE GENOMIC DNA]</scope>
    <source>
        <strain evidence="2 3">IEGM 1236</strain>
    </source>
</reference>
<evidence type="ECO:0000313" key="3">
    <source>
        <dbReference type="Proteomes" id="UP001185792"/>
    </source>
</evidence>
<gene>
    <name evidence="2" type="ORF">R4198_23940</name>
</gene>
<proteinExistence type="predicted"/>
<dbReference type="Gene3D" id="3.40.50.300">
    <property type="entry name" value="P-loop containing nucleotide triphosphate hydrolases"/>
    <property type="match status" value="2"/>
</dbReference>
<protein>
    <recommendedName>
        <fullName evidence="4">ATP/GTP-binding protein</fullName>
    </recommendedName>
</protein>
<accession>A0ABU4EZT6</accession>
<feature type="compositionally biased region" description="Basic and acidic residues" evidence="1">
    <location>
        <begin position="8"/>
        <end position="21"/>
    </location>
</feature>
<keyword evidence="3" id="KW-1185">Reference proteome</keyword>
<dbReference type="InterPro" id="IPR027417">
    <property type="entry name" value="P-loop_NTPase"/>
</dbReference>
<evidence type="ECO:0000256" key="1">
    <source>
        <dbReference type="SAM" id="MobiDB-lite"/>
    </source>
</evidence>
<sequence length="637" mass="69312">MGMVLGKHRADTPEDFDRADDPDNPSPSRTDRRSRRRAKAKSNGPRLLRPEERRQLEHKKWSGNRVESWVADFKLKSDVRNRKTIAANSRRRLVSQSRGGVKPLPEGKRGLVGNLGGHAGPVAMPVEYRATTVQAAGMWPFPVGAGAPLVGIPLGSHLYTSAPVCFDPLSWMTRAKFLHQPSMMLLGLPGFGKSTLARKIMLGLIATGVTALVLGDMKPDYRKLVESIDGGQIIDLGNGAGQLNPLDMGPLSQILPTLDAAVTDRRDQADLAREHGRIEVADQLTLSADKAATIARQVRARISGDRLRRIKSLSELTRGRRIEDFEEAALREALALCDEAGQRTGTQPELTDLIAILDDCPQPILDAYCETDRRACLLESKPLRRTLKSLLKGGFGDVFSGQTTTPINVDATAVCIDVSGIEASDRKLKGAVLLTCWEHGFAATAAAHFLHDAGCGPKRNFLAVLDEMWQVLRAGVGMVERVDELTRLNRVWGTALLMCTHTVTDLISLANEEDREIARGFIERAACLVVGALPRKEMSRLADIKPFTDTEVADITSWSSPPALTGDARTNTAPPGQGKFYIKVGEQGAPGLPLRSVLTTAEIEAGIHDTNQRFDLVDVWKQEYDVADADWAGAGAA</sequence>
<dbReference type="EMBL" id="JAWLUM010000005">
    <property type="protein sequence ID" value="MDV7136757.1"/>
    <property type="molecule type" value="Genomic_DNA"/>
</dbReference>
<dbReference type="Proteomes" id="UP001185792">
    <property type="component" value="Unassembled WGS sequence"/>
</dbReference>